<evidence type="ECO:0000256" key="1">
    <source>
        <dbReference type="SAM" id="MobiDB-lite"/>
    </source>
</evidence>
<keyword evidence="3" id="KW-1185">Reference proteome</keyword>
<sequence>MFTNRALETNRYIIERNPSSFNDWSTSAKHRPSSAIVGSRFSSRYSSGTTTTIILSHHHTTTTPVIAAAAAAPEHETDTSTNTSNSRRRRQQRQSSPFLLPTTSTREPEPELLRPSLARPKRRALVSRRS</sequence>
<reference evidence="2 3" key="1">
    <citation type="journal article" date="2024" name="Ann. Entomol. Soc. Am.">
        <title>Genomic analyses of the southern and eastern yellowjacket wasps (Hymenoptera: Vespidae) reveal evolutionary signatures of social life.</title>
        <authorList>
            <person name="Catto M.A."/>
            <person name="Caine P.B."/>
            <person name="Orr S.E."/>
            <person name="Hunt B.G."/>
            <person name="Goodisman M.A.D."/>
        </authorList>
    </citation>
    <scope>NUCLEOTIDE SEQUENCE [LARGE SCALE GENOMIC DNA]</scope>
    <source>
        <strain evidence="2">233</strain>
        <tissue evidence="2">Head and thorax</tissue>
    </source>
</reference>
<protein>
    <submittedName>
        <fullName evidence="2">Uncharacterized protein</fullName>
    </submittedName>
</protein>
<name>A0ABD2AER0_VESSQ</name>
<comment type="caution">
    <text evidence="2">The sequence shown here is derived from an EMBL/GenBank/DDBJ whole genome shotgun (WGS) entry which is preliminary data.</text>
</comment>
<feature type="region of interest" description="Disordered" evidence="1">
    <location>
        <begin position="68"/>
        <end position="130"/>
    </location>
</feature>
<feature type="compositionally biased region" description="Basic residues" evidence="1">
    <location>
        <begin position="119"/>
        <end position="130"/>
    </location>
</feature>
<dbReference type="AlphaFoldDB" id="A0ABD2AER0"/>
<dbReference type="Proteomes" id="UP001607302">
    <property type="component" value="Unassembled WGS sequence"/>
</dbReference>
<proteinExistence type="predicted"/>
<accession>A0ABD2AER0</accession>
<evidence type="ECO:0000313" key="3">
    <source>
        <dbReference type="Proteomes" id="UP001607302"/>
    </source>
</evidence>
<organism evidence="2 3">
    <name type="scientific">Vespula squamosa</name>
    <name type="common">Southern yellow jacket</name>
    <name type="synonym">Wasp</name>
    <dbReference type="NCBI Taxonomy" id="30214"/>
    <lineage>
        <taxon>Eukaryota</taxon>
        <taxon>Metazoa</taxon>
        <taxon>Ecdysozoa</taxon>
        <taxon>Arthropoda</taxon>
        <taxon>Hexapoda</taxon>
        <taxon>Insecta</taxon>
        <taxon>Pterygota</taxon>
        <taxon>Neoptera</taxon>
        <taxon>Endopterygota</taxon>
        <taxon>Hymenoptera</taxon>
        <taxon>Apocrita</taxon>
        <taxon>Aculeata</taxon>
        <taxon>Vespoidea</taxon>
        <taxon>Vespidae</taxon>
        <taxon>Vespinae</taxon>
        <taxon>Vespula</taxon>
    </lineage>
</organism>
<evidence type="ECO:0000313" key="2">
    <source>
        <dbReference type="EMBL" id="KAL2719109.1"/>
    </source>
</evidence>
<dbReference type="EMBL" id="JAUDFV010000151">
    <property type="protein sequence ID" value="KAL2719109.1"/>
    <property type="molecule type" value="Genomic_DNA"/>
</dbReference>
<gene>
    <name evidence="2" type="ORF">V1478_011528</name>
</gene>